<dbReference type="EMBL" id="AWWV01012710">
    <property type="protein sequence ID" value="OMO64810.1"/>
    <property type="molecule type" value="Genomic_DNA"/>
</dbReference>
<gene>
    <name evidence="1" type="ORF">CCACVL1_21611</name>
</gene>
<feature type="non-terminal residue" evidence="1">
    <location>
        <position position="1"/>
    </location>
</feature>
<reference evidence="1 2" key="1">
    <citation type="submission" date="2013-09" db="EMBL/GenBank/DDBJ databases">
        <title>Corchorus capsularis genome sequencing.</title>
        <authorList>
            <person name="Alam M."/>
            <person name="Haque M.S."/>
            <person name="Islam M.S."/>
            <person name="Emdad E.M."/>
            <person name="Islam M.M."/>
            <person name="Ahmed B."/>
            <person name="Halim A."/>
            <person name="Hossen Q.M.M."/>
            <person name="Hossain M.Z."/>
            <person name="Ahmed R."/>
            <person name="Khan M.M."/>
            <person name="Islam R."/>
            <person name="Rashid M.M."/>
            <person name="Khan S.A."/>
            <person name="Rahman M.S."/>
            <person name="Alam M."/>
        </authorList>
    </citation>
    <scope>NUCLEOTIDE SEQUENCE [LARGE SCALE GENOMIC DNA]</scope>
    <source>
        <strain evidence="2">cv. CVL-1</strain>
        <tissue evidence="1">Whole seedling</tissue>
    </source>
</reference>
<evidence type="ECO:0000313" key="1">
    <source>
        <dbReference type="EMBL" id="OMO64810.1"/>
    </source>
</evidence>
<protein>
    <submittedName>
        <fullName evidence="1">Uncharacterized protein</fullName>
    </submittedName>
</protein>
<organism evidence="1 2">
    <name type="scientific">Corchorus capsularis</name>
    <name type="common">Jute</name>
    <dbReference type="NCBI Taxonomy" id="210143"/>
    <lineage>
        <taxon>Eukaryota</taxon>
        <taxon>Viridiplantae</taxon>
        <taxon>Streptophyta</taxon>
        <taxon>Embryophyta</taxon>
        <taxon>Tracheophyta</taxon>
        <taxon>Spermatophyta</taxon>
        <taxon>Magnoliopsida</taxon>
        <taxon>eudicotyledons</taxon>
        <taxon>Gunneridae</taxon>
        <taxon>Pentapetalae</taxon>
        <taxon>rosids</taxon>
        <taxon>malvids</taxon>
        <taxon>Malvales</taxon>
        <taxon>Malvaceae</taxon>
        <taxon>Grewioideae</taxon>
        <taxon>Apeibeae</taxon>
        <taxon>Corchorus</taxon>
    </lineage>
</organism>
<name>A0A1R3H3J4_COCAP</name>
<evidence type="ECO:0000313" key="2">
    <source>
        <dbReference type="Proteomes" id="UP000188268"/>
    </source>
</evidence>
<proteinExistence type="predicted"/>
<accession>A0A1R3H3J4</accession>
<comment type="caution">
    <text evidence="1">The sequence shown here is derived from an EMBL/GenBank/DDBJ whole genome shotgun (WGS) entry which is preliminary data.</text>
</comment>
<dbReference type="OrthoDB" id="10430158at2759"/>
<dbReference type="AlphaFoldDB" id="A0A1R3H3J4"/>
<dbReference type="Proteomes" id="UP000188268">
    <property type="component" value="Unassembled WGS sequence"/>
</dbReference>
<sequence>LIFVAELAGLKFICANQSSPHWFTVSLFDEFVDMEMVIRLIMQ</sequence>
<dbReference type="Gramene" id="OMO64810">
    <property type="protein sequence ID" value="OMO64810"/>
    <property type="gene ID" value="CCACVL1_21611"/>
</dbReference>
<keyword evidence="2" id="KW-1185">Reference proteome</keyword>